<dbReference type="EMBL" id="JARXVH010000023">
    <property type="protein sequence ID" value="MDH6221498.1"/>
    <property type="molecule type" value="Genomic_DNA"/>
</dbReference>
<sequence length="66" mass="6791">MTSATVTPPPRLVQPADLDDDFAPLDVRVVIAEHSYGKLMCSTGDGCGTTCATGSSACNSFVEDPA</sequence>
<protein>
    <submittedName>
        <fullName evidence="1">FxLD family lantipeptide</fullName>
    </submittedName>
</protein>
<organism evidence="1 2">
    <name type="scientific">Streptomyces pseudovenezuelae</name>
    <dbReference type="NCBI Taxonomy" id="67350"/>
    <lineage>
        <taxon>Bacteria</taxon>
        <taxon>Bacillati</taxon>
        <taxon>Actinomycetota</taxon>
        <taxon>Actinomycetes</taxon>
        <taxon>Kitasatosporales</taxon>
        <taxon>Streptomycetaceae</taxon>
        <taxon>Streptomyces</taxon>
        <taxon>Streptomyces aurantiacus group</taxon>
    </lineage>
</organism>
<comment type="caution">
    <text evidence="1">The sequence shown here is derived from an EMBL/GenBank/DDBJ whole genome shotgun (WGS) entry which is preliminary data.</text>
</comment>
<dbReference type="InterPro" id="IPR027575">
    <property type="entry name" value="LD_lanti_pre"/>
</dbReference>
<keyword evidence="2" id="KW-1185">Reference proteome</keyword>
<proteinExistence type="predicted"/>
<reference evidence="1 2" key="1">
    <citation type="submission" date="2023-04" db="EMBL/GenBank/DDBJ databases">
        <title>Forest soil microbial communities from Buena Vista Peninsula, Colon Province, Panama.</title>
        <authorList>
            <person name="Bouskill N."/>
        </authorList>
    </citation>
    <scope>NUCLEOTIDE SEQUENCE [LARGE SCALE GENOMIC DNA]</scope>
    <source>
        <strain evidence="1 2">GGS1</strain>
    </source>
</reference>
<evidence type="ECO:0000313" key="2">
    <source>
        <dbReference type="Proteomes" id="UP001160499"/>
    </source>
</evidence>
<gene>
    <name evidence="1" type="ORF">M2283_008845</name>
</gene>
<dbReference type="NCBIfam" id="TIGR04363">
    <property type="entry name" value="LD_lanti_pre"/>
    <property type="match status" value="1"/>
</dbReference>
<accession>A0ABT6LYW5</accession>
<dbReference type="Proteomes" id="UP001160499">
    <property type="component" value="Unassembled WGS sequence"/>
</dbReference>
<dbReference type="RefSeq" id="WP_280882212.1">
    <property type="nucleotide sequence ID" value="NZ_JARXVH010000023.1"/>
</dbReference>
<name>A0ABT6LYW5_9ACTN</name>
<evidence type="ECO:0000313" key="1">
    <source>
        <dbReference type="EMBL" id="MDH6221498.1"/>
    </source>
</evidence>